<dbReference type="EMBL" id="BPLR01017968">
    <property type="protein sequence ID" value="GIY95837.1"/>
    <property type="molecule type" value="Genomic_DNA"/>
</dbReference>
<reference evidence="1 2" key="1">
    <citation type="submission" date="2021-06" db="EMBL/GenBank/DDBJ databases">
        <title>Caerostris extrusa draft genome.</title>
        <authorList>
            <person name="Kono N."/>
            <person name="Arakawa K."/>
        </authorList>
    </citation>
    <scope>NUCLEOTIDE SEQUENCE [LARGE SCALE GENOMIC DNA]</scope>
</reference>
<name>A0AAV4XMF8_CAEEX</name>
<proteinExistence type="predicted"/>
<accession>A0AAV4XMF8</accession>
<keyword evidence="2" id="KW-1185">Reference proteome</keyword>
<dbReference type="Proteomes" id="UP001054945">
    <property type="component" value="Unassembled WGS sequence"/>
</dbReference>
<organism evidence="1 2">
    <name type="scientific">Caerostris extrusa</name>
    <name type="common">Bark spider</name>
    <name type="synonym">Caerostris bankana</name>
    <dbReference type="NCBI Taxonomy" id="172846"/>
    <lineage>
        <taxon>Eukaryota</taxon>
        <taxon>Metazoa</taxon>
        <taxon>Ecdysozoa</taxon>
        <taxon>Arthropoda</taxon>
        <taxon>Chelicerata</taxon>
        <taxon>Arachnida</taxon>
        <taxon>Araneae</taxon>
        <taxon>Araneomorphae</taxon>
        <taxon>Entelegynae</taxon>
        <taxon>Araneoidea</taxon>
        <taxon>Araneidae</taxon>
        <taxon>Caerostris</taxon>
    </lineage>
</organism>
<evidence type="ECO:0000313" key="2">
    <source>
        <dbReference type="Proteomes" id="UP001054945"/>
    </source>
</evidence>
<protein>
    <submittedName>
        <fullName evidence="1">Uncharacterized protein</fullName>
    </submittedName>
</protein>
<comment type="caution">
    <text evidence="1">The sequence shown here is derived from an EMBL/GenBank/DDBJ whole genome shotgun (WGS) entry which is preliminary data.</text>
</comment>
<evidence type="ECO:0000313" key="1">
    <source>
        <dbReference type="EMBL" id="GIY95837.1"/>
    </source>
</evidence>
<gene>
    <name evidence="1" type="ORF">CEXT_33981</name>
</gene>
<dbReference type="AlphaFoldDB" id="A0AAV4XMF8"/>
<sequence length="107" mass="12377">MESKLVSGSLVRMYALRSDFRLQKSCKSHSFNKKYMQIKENIISHQMHHRMREFRIRFQNIVFLSGNGWEIISSGRGHGTFPEPLKATCLTTSAPRNSSIRLSFGSR</sequence>